<dbReference type="OrthoDB" id="9804023at2"/>
<dbReference type="InterPro" id="IPR002931">
    <property type="entry name" value="Transglutaminase-like"/>
</dbReference>
<keyword evidence="2" id="KW-0812">Transmembrane</keyword>
<dbReference type="AlphaFoldDB" id="A0A1H1VQE4"/>
<feature type="compositionally biased region" description="Pro residues" evidence="1">
    <location>
        <begin position="478"/>
        <end position="498"/>
    </location>
</feature>
<evidence type="ECO:0000259" key="3">
    <source>
        <dbReference type="SMART" id="SM00460"/>
    </source>
</evidence>
<dbReference type="Pfam" id="PF11992">
    <property type="entry name" value="TgpA_N"/>
    <property type="match status" value="1"/>
</dbReference>
<gene>
    <name evidence="4" type="ORF">SAMN04489716_1847</name>
</gene>
<dbReference type="InterPro" id="IPR038765">
    <property type="entry name" value="Papain-like_cys_pep_sf"/>
</dbReference>
<dbReference type="STRING" id="113562.SAMN04489716_1847"/>
<feature type="region of interest" description="Disordered" evidence="1">
    <location>
        <begin position="473"/>
        <end position="518"/>
    </location>
</feature>
<dbReference type="InterPro" id="IPR021878">
    <property type="entry name" value="TgpA_N"/>
</dbReference>
<feature type="transmembrane region" description="Helical" evidence="2">
    <location>
        <begin position="127"/>
        <end position="146"/>
    </location>
</feature>
<feature type="transmembrane region" description="Helical" evidence="2">
    <location>
        <begin position="97"/>
        <end position="120"/>
    </location>
</feature>
<sequence length="655" mass="67005">MTPALPLERVALAAGAGAAGLTWMPAFTSPARVALVVCVVAVLVGALLPRGWWAVPAALTGPVVAVLLGGVTGDLSLRFAESMVTGPSRALRLTLPLPAELLLVPALLTGVAAAAGAVLARQRPGSLVALVPAALAGAYGVLAAGLDATVLALLGAPQVIPAALGVGAAGLLLVAGRRRAGAPAGAVAAVVVVLVVAVPLLGLLRVAPGGADPRDRFRTAARLTAGVDVIDQVGGWLSAPDGEVLFKADAAPVPRWRLAVLDAYDGQTWQSTDLPVPAGLGVPPHHGPVPAGATTWTIELVALRGPYLPVVDRPIRVQAPVDAVGPQTGNLFTTHAVAAGTRYRTTALTGAFAARAAPVTAASRDVPADLAVAVRDFLGSVADSAPAPAVMAALRQGRRNVTGAPVSATATAVQGLLRQGGTGTTVQFATAFALAMRMRQVPARVVVGFAATTVVRSRDVQVWTELHQPGTGWVAYDPAPPPSPPDTPQPAPADPPPLAGDVAPSPDPAPSAVSSPRPAGPSTPWLWPWLWITLAVVALAVLALLLFRWSIPVIRRIWRRHRPGGPDARVAAAWREVFDACEPPPGTPRATITPARLHELLTDRLASAEPDGRTLRDLAGRALYSPQSCTPADVDIAWRAAGKVRRAITGAATSP</sequence>
<dbReference type="PANTHER" id="PTHR42736:SF1">
    <property type="entry name" value="PROTEIN-GLUTAMINE GAMMA-GLUTAMYLTRANSFERASE"/>
    <property type="match status" value="1"/>
</dbReference>
<dbReference type="SMART" id="SM00460">
    <property type="entry name" value="TGc"/>
    <property type="match status" value="1"/>
</dbReference>
<proteinExistence type="predicted"/>
<dbReference type="Gene3D" id="3.10.620.30">
    <property type="match status" value="1"/>
</dbReference>
<protein>
    <submittedName>
        <fullName evidence="4">Transglutaminase-like superfamily protein</fullName>
    </submittedName>
</protein>
<feature type="transmembrane region" description="Helical" evidence="2">
    <location>
        <begin position="525"/>
        <end position="547"/>
    </location>
</feature>
<evidence type="ECO:0000313" key="5">
    <source>
        <dbReference type="Proteomes" id="UP000198688"/>
    </source>
</evidence>
<dbReference type="Proteomes" id="UP000198688">
    <property type="component" value="Chromosome I"/>
</dbReference>
<evidence type="ECO:0000256" key="2">
    <source>
        <dbReference type="SAM" id="Phobius"/>
    </source>
</evidence>
<dbReference type="Pfam" id="PF01841">
    <property type="entry name" value="Transglut_core"/>
    <property type="match status" value="1"/>
</dbReference>
<keyword evidence="2" id="KW-0472">Membrane</keyword>
<keyword evidence="2" id="KW-1133">Transmembrane helix</keyword>
<dbReference type="PANTHER" id="PTHR42736">
    <property type="entry name" value="PROTEIN-GLUTAMINE GAMMA-GLUTAMYLTRANSFERASE"/>
    <property type="match status" value="1"/>
</dbReference>
<evidence type="ECO:0000313" key="4">
    <source>
        <dbReference type="EMBL" id="SDS87164.1"/>
    </source>
</evidence>
<feature type="transmembrane region" description="Helical" evidence="2">
    <location>
        <begin position="152"/>
        <end position="174"/>
    </location>
</feature>
<dbReference type="RefSeq" id="WP_157751421.1">
    <property type="nucleotide sequence ID" value="NZ_BOMJ01000011.1"/>
</dbReference>
<feature type="transmembrane region" description="Helical" evidence="2">
    <location>
        <begin position="31"/>
        <end position="48"/>
    </location>
</feature>
<name>A0A1H1VQE4_9ACTN</name>
<feature type="transmembrane region" description="Helical" evidence="2">
    <location>
        <begin position="186"/>
        <end position="207"/>
    </location>
</feature>
<keyword evidence="5" id="KW-1185">Reference proteome</keyword>
<organism evidence="4 5">
    <name type="scientific">Actinoplanes derwentensis</name>
    <dbReference type="NCBI Taxonomy" id="113562"/>
    <lineage>
        <taxon>Bacteria</taxon>
        <taxon>Bacillati</taxon>
        <taxon>Actinomycetota</taxon>
        <taxon>Actinomycetes</taxon>
        <taxon>Micromonosporales</taxon>
        <taxon>Micromonosporaceae</taxon>
        <taxon>Actinoplanes</taxon>
    </lineage>
</organism>
<dbReference type="InterPro" id="IPR052901">
    <property type="entry name" value="Bact_TGase-like"/>
</dbReference>
<feature type="transmembrane region" description="Helical" evidence="2">
    <location>
        <begin position="55"/>
        <end position="77"/>
    </location>
</feature>
<dbReference type="SUPFAM" id="SSF54001">
    <property type="entry name" value="Cysteine proteinases"/>
    <property type="match status" value="1"/>
</dbReference>
<feature type="domain" description="Transglutaminase-like" evidence="3">
    <location>
        <begin position="417"/>
        <end position="480"/>
    </location>
</feature>
<evidence type="ECO:0000256" key="1">
    <source>
        <dbReference type="SAM" id="MobiDB-lite"/>
    </source>
</evidence>
<dbReference type="EMBL" id="LT629758">
    <property type="protein sequence ID" value="SDS87164.1"/>
    <property type="molecule type" value="Genomic_DNA"/>
</dbReference>
<reference evidence="4 5" key="1">
    <citation type="submission" date="2016-10" db="EMBL/GenBank/DDBJ databases">
        <authorList>
            <person name="de Groot N.N."/>
        </authorList>
    </citation>
    <scope>NUCLEOTIDE SEQUENCE [LARGE SCALE GENOMIC DNA]</scope>
    <source>
        <strain evidence="4 5">DSM 43941</strain>
    </source>
</reference>
<accession>A0A1H1VQE4</accession>
<feature type="compositionally biased region" description="Low complexity" evidence="1">
    <location>
        <begin position="499"/>
        <end position="518"/>
    </location>
</feature>